<gene>
    <name evidence="4" type="primary">LOC111016673</name>
</gene>
<protein>
    <submittedName>
        <fullName evidence="4">Uncharacterized protein LOC111016673</fullName>
    </submittedName>
</protein>
<dbReference type="InterPro" id="IPR005061">
    <property type="entry name" value="Ist1"/>
</dbReference>
<dbReference type="AlphaFoldDB" id="A0A6J1D262"/>
<keyword evidence="3" id="KW-1185">Reference proteome</keyword>
<reference evidence="4" key="1">
    <citation type="submission" date="2025-08" db="UniProtKB">
        <authorList>
            <consortium name="RefSeq"/>
        </authorList>
    </citation>
    <scope>IDENTIFICATION</scope>
    <source>
        <strain evidence="4">OHB3-1</strain>
    </source>
</reference>
<dbReference type="InterPro" id="IPR042277">
    <property type="entry name" value="IST1-like"/>
</dbReference>
<name>A0A6J1D262_MOMCH</name>
<feature type="region of interest" description="Disordered" evidence="2">
    <location>
        <begin position="286"/>
        <end position="327"/>
    </location>
</feature>
<dbReference type="GO" id="GO:0015031">
    <property type="term" value="P:protein transport"/>
    <property type="evidence" value="ECO:0007669"/>
    <property type="project" value="InterPro"/>
</dbReference>
<evidence type="ECO:0000313" key="3">
    <source>
        <dbReference type="Proteomes" id="UP000504603"/>
    </source>
</evidence>
<dbReference type="PANTHER" id="PTHR12161:SF44">
    <property type="entry name" value="REGULATOR OF VPS4 ACTIVITY IN THE MVB PATHWAY PROTEIN"/>
    <property type="match status" value="1"/>
</dbReference>
<dbReference type="Gene3D" id="1.20.1260.60">
    <property type="entry name" value="Vacuolar protein sorting-associated protein Ist1"/>
    <property type="match status" value="1"/>
</dbReference>
<dbReference type="KEGG" id="mcha:111016673"/>
<organism evidence="3 4">
    <name type="scientific">Momordica charantia</name>
    <name type="common">Bitter gourd</name>
    <name type="synonym">Balsam pear</name>
    <dbReference type="NCBI Taxonomy" id="3673"/>
    <lineage>
        <taxon>Eukaryota</taxon>
        <taxon>Viridiplantae</taxon>
        <taxon>Streptophyta</taxon>
        <taxon>Embryophyta</taxon>
        <taxon>Tracheophyta</taxon>
        <taxon>Spermatophyta</taxon>
        <taxon>Magnoliopsida</taxon>
        <taxon>eudicotyledons</taxon>
        <taxon>Gunneridae</taxon>
        <taxon>Pentapetalae</taxon>
        <taxon>rosids</taxon>
        <taxon>fabids</taxon>
        <taxon>Cucurbitales</taxon>
        <taxon>Cucurbitaceae</taxon>
        <taxon>Momordiceae</taxon>
        <taxon>Momordica</taxon>
    </lineage>
</organism>
<dbReference type="RefSeq" id="XP_022147829.1">
    <property type="nucleotide sequence ID" value="XM_022292137.1"/>
</dbReference>
<accession>A0A6J1D262</accession>
<evidence type="ECO:0000256" key="2">
    <source>
        <dbReference type="SAM" id="MobiDB-lite"/>
    </source>
</evidence>
<dbReference type="Pfam" id="PF03398">
    <property type="entry name" value="Ist1"/>
    <property type="match status" value="1"/>
</dbReference>
<proteinExistence type="inferred from homology"/>
<comment type="similarity">
    <text evidence="1">Belongs to the IST1 family.</text>
</comment>
<evidence type="ECO:0000256" key="1">
    <source>
        <dbReference type="ARBA" id="ARBA00005536"/>
    </source>
</evidence>
<dbReference type="PANTHER" id="PTHR12161">
    <property type="entry name" value="IST1 FAMILY MEMBER"/>
    <property type="match status" value="1"/>
</dbReference>
<dbReference type="Proteomes" id="UP000504603">
    <property type="component" value="Unplaced"/>
</dbReference>
<evidence type="ECO:0000313" key="4">
    <source>
        <dbReference type="RefSeq" id="XP_022147829.1"/>
    </source>
</evidence>
<dbReference type="FunFam" id="1.20.1260.60:FF:000002">
    <property type="entry name" value="Vacuolar protein sorting-associated protein IST1"/>
    <property type="match status" value="1"/>
</dbReference>
<sequence length="496" mass="57083">MIKRALSRLKMLKKKRYSILRQLREDLAELISNGYQQIAFNRVEQLIRDESLMEAYDLIENFCEFILLNFSHVRKHKTCPDDVIEAISSLIFASARCGDLPELKSVRKLFEERFGRSFAATAVELCPGNLVNPQIKEKLLVKPVSDHEKQGLISEIARDCFRPAILALEYCPDWHQKQVLENGDQTHCESKEEPNIQDSNAEEFERKVMCVSPSQEVCSSSATLEDASSPECSPFCEETLVYLDDVVELPNPSMEEGYLWDQRLFKFKSPVTGMRENVQYGNGQGLIEEHHNNSKKRSVSERSSQSMNKSPKRSMRRSTHQEDDSLSHPKKRLMKCCCLSCHSSWLPSGMENYCLEQPSYVYSEVLISEKKKVDPHFILDNSLSGKDRHRVEFDTLPRTEKIRNCEVGTIVYDVFVYSHCQPVENKETNAKPEEISTKCKHESSLGFNGMKSSFTKCTKAADKYPSHVHPKLPDYDEIAAKFIALKREYSQRKQHQ</sequence>
<dbReference type="OrthoDB" id="29853at2759"/>
<dbReference type="GeneID" id="111016673"/>